<gene>
    <name evidence="3" type="ORF">GJ699_24645</name>
</gene>
<organism evidence="3 4">
    <name type="scientific">Duganella guangzhouensis</name>
    <dbReference type="NCBI Taxonomy" id="2666084"/>
    <lineage>
        <taxon>Bacteria</taxon>
        <taxon>Pseudomonadati</taxon>
        <taxon>Pseudomonadota</taxon>
        <taxon>Betaproteobacteria</taxon>
        <taxon>Burkholderiales</taxon>
        <taxon>Oxalobacteraceae</taxon>
        <taxon>Telluria group</taxon>
        <taxon>Duganella</taxon>
    </lineage>
</organism>
<proteinExistence type="predicted"/>
<keyword evidence="3" id="KW-0378">Hydrolase</keyword>
<dbReference type="PROSITE" id="PS51318">
    <property type="entry name" value="TAT"/>
    <property type="match status" value="1"/>
</dbReference>
<evidence type="ECO:0000313" key="3">
    <source>
        <dbReference type="EMBL" id="MRW93186.1"/>
    </source>
</evidence>
<dbReference type="PANTHER" id="PTHR43798">
    <property type="entry name" value="MONOACYLGLYCEROL LIPASE"/>
    <property type="match status" value="1"/>
</dbReference>
<dbReference type="Gene3D" id="3.40.50.1820">
    <property type="entry name" value="alpha/beta hydrolase"/>
    <property type="match status" value="1"/>
</dbReference>
<keyword evidence="4" id="KW-1185">Reference proteome</keyword>
<dbReference type="EMBL" id="WKJK01000015">
    <property type="protein sequence ID" value="MRW93186.1"/>
    <property type="molecule type" value="Genomic_DNA"/>
</dbReference>
<evidence type="ECO:0000313" key="4">
    <source>
        <dbReference type="Proteomes" id="UP000433309"/>
    </source>
</evidence>
<dbReference type="InterPro" id="IPR006311">
    <property type="entry name" value="TAT_signal"/>
</dbReference>
<accession>A0A6I2L914</accession>
<feature type="signal peptide" evidence="1">
    <location>
        <begin position="1"/>
        <end position="29"/>
    </location>
</feature>
<dbReference type="AlphaFoldDB" id="A0A6I2L914"/>
<dbReference type="InterPro" id="IPR050266">
    <property type="entry name" value="AB_hydrolase_sf"/>
</dbReference>
<name>A0A6I2L914_9BURK</name>
<dbReference type="RefSeq" id="WP_154381335.1">
    <property type="nucleotide sequence ID" value="NZ_WKJK01000015.1"/>
</dbReference>
<comment type="caution">
    <text evidence="3">The sequence shown here is derived from an EMBL/GenBank/DDBJ whole genome shotgun (WGS) entry which is preliminary data.</text>
</comment>
<dbReference type="Proteomes" id="UP000433309">
    <property type="component" value="Unassembled WGS sequence"/>
</dbReference>
<sequence>MNTLKRRRFLLGAAAGAAAGLSLDSLALAAVTPPASKKLVVMPTKQVEAGVLEVGYHEAGPEDGHPIILLHGFPYDIHSFVEVVPKLAKQGYRVIVPHLRGHGSTRFLDDATPRSGQQAAIGQDLIDLMDALHIPEAVLAGYDWGGRAACVAAALKPSRCVGLVSVNSYLIQDISKANLPAPASVEAGFWYQFYFLTERGRAGLSANRKDIGHIMWKGNSPTWHFDEPTFNRSAQAWDNPDYVEVVLHSYRHRLGHAPGYPDYEETEAFLATLPKIAAPTITIDGTADGVIKATDGTASAAKFSGPRQHRQLAGVGHNPPQEAPQAFADAVLELARKGKWRT</sequence>
<reference evidence="3 4" key="1">
    <citation type="submission" date="2019-11" db="EMBL/GenBank/DDBJ databases">
        <title>Novel species isolated from a subtropical stream in China.</title>
        <authorList>
            <person name="Lu H."/>
        </authorList>
    </citation>
    <scope>NUCLEOTIDE SEQUENCE [LARGE SCALE GENOMIC DNA]</scope>
    <source>
        <strain evidence="3 4">FT80W</strain>
    </source>
</reference>
<evidence type="ECO:0000259" key="2">
    <source>
        <dbReference type="Pfam" id="PF00561"/>
    </source>
</evidence>
<dbReference type="SUPFAM" id="SSF53474">
    <property type="entry name" value="alpha/beta-Hydrolases"/>
    <property type="match status" value="1"/>
</dbReference>
<dbReference type="PRINTS" id="PR00412">
    <property type="entry name" value="EPOXHYDRLASE"/>
</dbReference>
<feature type="chain" id="PRO_5026193340" evidence="1">
    <location>
        <begin position="30"/>
        <end position="342"/>
    </location>
</feature>
<dbReference type="InterPro" id="IPR029058">
    <property type="entry name" value="AB_hydrolase_fold"/>
</dbReference>
<protein>
    <submittedName>
        <fullName evidence="3">Alpha/beta fold hydrolase</fullName>
    </submittedName>
</protein>
<evidence type="ECO:0000256" key="1">
    <source>
        <dbReference type="SAM" id="SignalP"/>
    </source>
</evidence>
<dbReference type="GO" id="GO:0016787">
    <property type="term" value="F:hydrolase activity"/>
    <property type="evidence" value="ECO:0007669"/>
    <property type="project" value="UniProtKB-KW"/>
</dbReference>
<dbReference type="Pfam" id="PF00561">
    <property type="entry name" value="Abhydrolase_1"/>
    <property type="match status" value="1"/>
</dbReference>
<dbReference type="InterPro" id="IPR000639">
    <property type="entry name" value="Epox_hydrolase-like"/>
</dbReference>
<feature type="domain" description="AB hydrolase-1" evidence="2">
    <location>
        <begin position="66"/>
        <end position="318"/>
    </location>
</feature>
<dbReference type="InterPro" id="IPR000073">
    <property type="entry name" value="AB_hydrolase_1"/>
</dbReference>
<keyword evidence="1" id="KW-0732">Signal</keyword>